<feature type="transmembrane region" description="Helical" evidence="6">
    <location>
        <begin position="119"/>
        <end position="143"/>
    </location>
</feature>
<name>A0A9P4V5Q8_9PLEO</name>
<feature type="transmembrane region" description="Helical" evidence="6">
    <location>
        <begin position="375"/>
        <end position="395"/>
    </location>
</feature>
<accession>A0A9P4V5Q8</accession>
<evidence type="ECO:0000256" key="5">
    <source>
        <dbReference type="ARBA" id="ARBA00023136"/>
    </source>
</evidence>
<feature type="transmembrane region" description="Helical" evidence="6">
    <location>
        <begin position="163"/>
        <end position="182"/>
    </location>
</feature>
<proteinExistence type="predicted"/>
<feature type="transmembrane region" description="Helical" evidence="6">
    <location>
        <begin position="72"/>
        <end position="98"/>
    </location>
</feature>
<keyword evidence="2" id="KW-0813">Transport</keyword>
<dbReference type="PANTHER" id="PTHR45649:SF1">
    <property type="entry name" value="TRANSPORTER, PUTATIVE (EUROFUNG)-RELATED"/>
    <property type="match status" value="1"/>
</dbReference>
<evidence type="ECO:0000256" key="3">
    <source>
        <dbReference type="ARBA" id="ARBA00022692"/>
    </source>
</evidence>
<dbReference type="PANTHER" id="PTHR45649">
    <property type="entry name" value="AMINO-ACID PERMEASE BAT1"/>
    <property type="match status" value="1"/>
</dbReference>
<keyword evidence="8" id="KW-1185">Reference proteome</keyword>
<dbReference type="GO" id="GO:0016020">
    <property type="term" value="C:membrane"/>
    <property type="evidence" value="ECO:0007669"/>
    <property type="project" value="UniProtKB-SubCell"/>
</dbReference>
<keyword evidence="5 6" id="KW-0472">Membrane</keyword>
<evidence type="ECO:0000256" key="4">
    <source>
        <dbReference type="ARBA" id="ARBA00022989"/>
    </source>
</evidence>
<dbReference type="EMBL" id="ML996116">
    <property type="protein sequence ID" value="KAF2737488.1"/>
    <property type="molecule type" value="Genomic_DNA"/>
</dbReference>
<feature type="transmembrane region" description="Helical" evidence="6">
    <location>
        <begin position="446"/>
        <end position="464"/>
    </location>
</feature>
<dbReference type="OrthoDB" id="3257095at2759"/>
<evidence type="ECO:0000256" key="1">
    <source>
        <dbReference type="ARBA" id="ARBA00004141"/>
    </source>
</evidence>
<dbReference type="PIRSF" id="PIRSF006060">
    <property type="entry name" value="AA_transporter"/>
    <property type="match status" value="1"/>
</dbReference>
<dbReference type="AlphaFoldDB" id="A0A9P4V5Q8"/>
<comment type="subcellular location">
    <subcellularLocation>
        <location evidence="1">Membrane</location>
        <topology evidence="1">Multi-pass membrane protein</topology>
    </subcellularLocation>
</comment>
<feature type="transmembrane region" description="Helical" evidence="6">
    <location>
        <begin position="401"/>
        <end position="425"/>
    </location>
</feature>
<feature type="transmembrane region" description="Helical" evidence="6">
    <location>
        <begin position="278"/>
        <end position="302"/>
    </location>
</feature>
<comment type="caution">
    <text evidence="7">The sequence shown here is derived from an EMBL/GenBank/DDBJ whole genome shotgun (WGS) entry which is preliminary data.</text>
</comment>
<organism evidence="7 8">
    <name type="scientific">Polyplosphaeria fusca</name>
    <dbReference type="NCBI Taxonomy" id="682080"/>
    <lineage>
        <taxon>Eukaryota</taxon>
        <taxon>Fungi</taxon>
        <taxon>Dikarya</taxon>
        <taxon>Ascomycota</taxon>
        <taxon>Pezizomycotina</taxon>
        <taxon>Dothideomycetes</taxon>
        <taxon>Pleosporomycetidae</taxon>
        <taxon>Pleosporales</taxon>
        <taxon>Tetraplosphaeriaceae</taxon>
        <taxon>Polyplosphaeria</taxon>
    </lineage>
</organism>
<feature type="transmembrane region" description="Helical" evidence="6">
    <location>
        <begin position="476"/>
        <end position="496"/>
    </location>
</feature>
<dbReference type="Proteomes" id="UP000799444">
    <property type="component" value="Unassembled WGS sequence"/>
</dbReference>
<feature type="transmembrane region" description="Helical" evidence="6">
    <location>
        <begin position="322"/>
        <end position="344"/>
    </location>
</feature>
<gene>
    <name evidence="7" type="ORF">EJ04DRAFT_488180</name>
</gene>
<feature type="transmembrane region" description="Helical" evidence="6">
    <location>
        <begin position="40"/>
        <end position="66"/>
    </location>
</feature>
<reference evidence="7" key="1">
    <citation type="journal article" date="2020" name="Stud. Mycol.">
        <title>101 Dothideomycetes genomes: a test case for predicting lifestyles and emergence of pathogens.</title>
        <authorList>
            <person name="Haridas S."/>
            <person name="Albert R."/>
            <person name="Binder M."/>
            <person name="Bloem J."/>
            <person name="Labutti K."/>
            <person name="Salamov A."/>
            <person name="Andreopoulos B."/>
            <person name="Baker S."/>
            <person name="Barry K."/>
            <person name="Bills G."/>
            <person name="Bluhm B."/>
            <person name="Cannon C."/>
            <person name="Castanera R."/>
            <person name="Culley D."/>
            <person name="Daum C."/>
            <person name="Ezra D."/>
            <person name="Gonzalez J."/>
            <person name="Henrissat B."/>
            <person name="Kuo A."/>
            <person name="Liang C."/>
            <person name="Lipzen A."/>
            <person name="Lutzoni F."/>
            <person name="Magnuson J."/>
            <person name="Mondo S."/>
            <person name="Nolan M."/>
            <person name="Ohm R."/>
            <person name="Pangilinan J."/>
            <person name="Park H.-J."/>
            <person name="Ramirez L."/>
            <person name="Alfaro M."/>
            <person name="Sun H."/>
            <person name="Tritt A."/>
            <person name="Yoshinaga Y."/>
            <person name="Zwiers L.-H."/>
            <person name="Turgeon B."/>
            <person name="Goodwin S."/>
            <person name="Spatafora J."/>
            <person name="Crous P."/>
            <person name="Grigoriev I."/>
        </authorList>
    </citation>
    <scope>NUCLEOTIDE SEQUENCE</scope>
    <source>
        <strain evidence="7">CBS 125425</strain>
    </source>
</reference>
<protein>
    <submittedName>
        <fullName evidence="7">Amino acid transporter-like protein</fullName>
    </submittedName>
</protein>
<dbReference type="Gene3D" id="1.20.1740.10">
    <property type="entry name" value="Amino acid/polyamine transporter I"/>
    <property type="match status" value="1"/>
</dbReference>
<dbReference type="InterPro" id="IPR002293">
    <property type="entry name" value="AA/rel_permease1"/>
</dbReference>
<evidence type="ECO:0000256" key="6">
    <source>
        <dbReference type="SAM" id="Phobius"/>
    </source>
</evidence>
<feature type="transmembrane region" description="Helical" evidence="6">
    <location>
        <begin position="237"/>
        <end position="257"/>
    </location>
</feature>
<dbReference type="GO" id="GO:0022857">
    <property type="term" value="F:transmembrane transporter activity"/>
    <property type="evidence" value="ECO:0007669"/>
    <property type="project" value="InterPro"/>
</dbReference>
<feature type="transmembrane region" description="Helical" evidence="6">
    <location>
        <begin position="194"/>
        <end position="211"/>
    </location>
</feature>
<keyword evidence="4 6" id="KW-1133">Transmembrane helix</keyword>
<evidence type="ECO:0000256" key="2">
    <source>
        <dbReference type="ARBA" id="ARBA00022448"/>
    </source>
</evidence>
<evidence type="ECO:0000313" key="7">
    <source>
        <dbReference type="EMBL" id="KAF2737488.1"/>
    </source>
</evidence>
<keyword evidence="3 6" id="KW-0812">Transmembrane</keyword>
<dbReference type="Pfam" id="PF13520">
    <property type="entry name" value="AA_permease_2"/>
    <property type="match status" value="1"/>
</dbReference>
<evidence type="ECO:0000313" key="8">
    <source>
        <dbReference type="Proteomes" id="UP000799444"/>
    </source>
</evidence>
<sequence length="512" mass="56054">MDYEKGQETSNVAPDTISDTDELELARVGKKAVLRRNFGLLSMLGFSCSLMITWEGLFSVFIFGLANGGPAGLLYGFLFVWFGYGCVVATMGELVSMWPTAGGQYHWTHRLAPEQWRNVLSYITGWQSVIAWQALSASAGYLTATGIQGLIINSQDSYAPQRWHGTLLMFAVMIVAGSFNILLAKHIPKVENAVLWLHIILFFVVLGYLTSRAPQKSSSADVWAQFLNEGGYDSKGLSFFVGLISPVFAFAGADGAVHMCEEIKHASRSLPWAMMGSIIINGITGFAMLIAVLYCIGDINAALNTPTGFPFIEILTQGTRSIASGTALSALIVTMFNLATWVAVASASRQLWAFARDNAVPNAKIIAYVPPSMKIPVVSIAFTVTVSCLLSLINIGSATVFNAIVSLTIAGFFGSYLLPFTLLLYTRLRRPETLTFGPWKLGRFGPAINGIAIGWSVLIMFFSFWPTMVPVSPINMNWSCLLWGATMMFAAMFWMLHGWRVFKGPVWEVHAE</sequence>